<dbReference type="Pfam" id="PF01979">
    <property type="entry name" value="Amidohydro_1"/>
    <property type="match status" value="1"/>
</dbReference>
<keyword evidence="4" id="KW-1185">Reference proteome</keyword>
<dbReference type="InterPro" id="IPR011059">
    <property type="entry name" value="Metal-dep_hydrolase_composite"/>
</dbReference>
<evidence type="ECO:0000256" key="1">
    <source>
        <dbReference type="ARBA" id="ARBA00022801"/>
    </source>
</evidence>
<dbReference type="InterPro" id="IPR050287">
    <property type="entry name" value="MTA/SAH_deaminase"/>
</dbReference>
<dbReference type="NCBIfam" id="NF005540">
    <property type="entry name" value="PRK07203.1"/>
    <property type="match status" value="1"/>
</dbReference>
<dbReference type="InterPro" id="IPR017700">
    <property type="entry name" value="Aminohydrolase_SsnA"/>
</dbReference>
<feature type="domain" description="Amidohydrolase-related" evidence="2">
    <location>
        <begin position="55"/>
        <end position="413"/>
    </location>
</feature>
<dbReference type="SUPFAM" id="SSF51556">
    <property type="entry name" value="Metallo-dependent hydrolases"/>
    <property type="match status" value="1"/>
</dbReference>
<dbReference type="Proteomes" id="UP000019482">
    <property type="component" value="Unassembled WGS sequence"/>
</dbReference>
<name>W6N5Q8_CLOTY</name>
<dbReference type="InterPro" id="IPR032466">
    <property type="entry name" value="Metal_Hydrolase"/>
</dbReference>
<dbReference type="OrthoDB" id="9807210at2"/>
<dbReference type="PANTHER" id="PTHR43794">
    <property type="entry name" value="AMINOHYDROLASE SSNA-RELATED"/>
    <property type="match status" value="1"/>
</dbReference>
<dbReference type="GeneID" id="29419901"/>
<accession>W6N5Q8</accession>
<dbReference type="PANTHER" id="PTHR43794:SF11">
    <property type="entry name" value="AMIDOHYDROLASE-RELATED DOMAIN-CONTAINING PROTEIN"/>
    <property type="match status" value="1"/>
</dbReference>
<evidence type="ECO:0000313" key="3">
    <source>
        <dbReference type="EMBL" id="CDL90599.1"/>
    </source>
</evidence>
<evidence type="ECO:0000259" key="2">
    <source>
        <dbReference type="Pfam" id="PF01979"/>
    </source>
</evidence>
<gene>
    <name evidence="3" type="ORF">CTDIVETGP_0669</name>
</gene>
<dbReference type="InterPro" id="IPR006680">
    <property type="entry name" value="Amidohydro-rel"/>
</dbReference>
<keyword evidence="1 3" id="KW-0378">Hydrolase</keyword>
<dbReference type="NCBIfam" id="TIGR03314">
    <property type="entry name" value="Se_ssnA"/>
    <property type="match status" value="1"/>
</dbReference>
<dbReference type="AlphaFoldDB" id="W6N5Q8"/>
<proteinExistence type="predicted"/>
<dbReference type="GO" id="GO:0016810">
    <property type="term" value="F:hydrolase activity, acting on carbon-nitrogen (but not peptide) bonds"/>
    <property type="evidence" value="ECO:0007669"/>
    <property type="project" value="InterPro"/>
</dbReference>
<dbReference type="CDD" id="cd01298">
    <property type="entry name" value="ATZ_TRZ_like"/>
    <property type="match status" value="1"/>
</dbReference>
<sequence length="442" mass="49534">MLVKNGTVLKFDKHNTIVKNGAVYIKNGIIEEVGPSQQLEHKYEHEEQIDAAGNYIMPGMVCSHFHTYSAFSRGMNIGGDPSKNFLQILQNLWWRLDKKLSMEDIYYSGLVSAIEAVKHGTTSIVDHHCSPYACTGSLNELSRAFKSIGVRGNYCYEVSERDGMEIAEEGLKENYDFIKKCRENKNSLITGSFGVHAAFTVSDETFKRAVEMQRELGCGFHIHVSEGMADEDINQYRYRKSVVKRLYDLGVLGEKTIAVHGVNIDKDDIEILKNSDTMVVHNPESNMNNAVGLPDVSYMLDRGVLVGFGTDGFTTDMFREIQTAYVVHKMIKKDPSAMGLDSIEKMAFYNNGEIINRLFGKPAGAIEKGCFGDVIIVDYKDYTPVSGDNILGHLVFGMGASNVVSTIINGKIIMENRKLKNIDEDKIMTKARSLSEKLWKRI</sequence>
<reference evidence="3 4" key="1">
    <citation type="journal article" date="2015" name="Genome Announc.">
        <title>Draft Genome Sequence of Clostridium tyrobutyricum Strain DIVETGP, Isolated from Cow's Milk for Grana Padano Production.</title>
        <authorList>
            <person name="Soggiu A."/>
            <person name="Piras C."/>
            <person name="Gaiarsa S."/>
            <person name="Sassera D."/>
            <person name="Roncada P."/>
            <person name="Bendixen E."/>
            <person name="Brasca M."/>
            <person name="Bonizzi L."/>
        </authorList>
    </citation>
    <scope>NUCLEOTIDE SEQUENCE [LARGE SCALE GENOMIC DNA]</scope>
    <source>
        <strain evidence="3 4">DIVETGP</strain>
    </source>
</reference>
<dbReference type="EMBL" id="CBXI010000008">
    <property type="protein sequence ID" value="CDL90599.1"/>
    <property type="molecule type" value="Genomic_DNA"/>
</dbReference>
<protein>
    <submittedName>
        <fullName evidence="3">Amidohydrolase</fullName>
    </submittedName>
</protein>
<comment type="caution">
    <text evidence="3">The sequence shown here is derived from an EMBL/GenBank/DDBJ whole genome shotgun (WGS) entry which is preliminary data.</text>
</comment>
<evidence type="ECO:0000313" key="4">
    <source>
        <dbReference type="Proteomes" id="UP000019482"/>
    </source>
</evidence>
<dbReference type="SUPFAM" id="SSF51338">
    <property type="entry name" value="Composite domain of metallo-dependent hydrolases"/>
    <property type="match status" value="1"/>
</dbReference>
<dbReference type="Gene3D" id="3.20.20.140">
    <property type="entry name" value="Metal-dependent hydrolases"/>
    <property type="match status" value="1"/>
</dbReference>
<dbReference type="RefSeq" id="WP_017894792.1">
    <property type="nucleotide sequence ID" value="NZ_CBXI010000008.1"/>
</dbReference>
<dbReference type="Gene3D" id="2.30.40.10">
    <property type="entry name" value="Urease, subunit C, domain 1"/>
    <property type="match status" value="1"/>
</dbReference>
<organism evidence="3 4">
    <name type="scientific">Clostridium tyrobutyricum DIVETGP</name>
    <dbReference type="NCBI Taxonomy" id="1408889"/>
    <lineage>
        <taxon>Bacteria</taxon>
        <taxon>Bacillati</taxon>
        <taxon>Bacillota</taxon>
        <taxon>Clostridia</taxon>
        <taxon>Eubacteriales</taxon>
        <taxon>Clostridiaceae</taxon>
        <taxon>Clostridium</taxon>
    </lineage>
</organism>